<feature type="region of interest" description="Disordered" evidence="1">
    <location>
        <begin position="142"/>
        <end position="174"/>
    </location>
</feature>
<evidence type="ECO:0000313" key="3">
    <source>
        <dbReference type="Proteomes" id="UP000245383"/>
    </source>
</evidence>
<evidence type="ECO:0000313" key="2">
    <source>
        <dbReference type="EMBL" id="PVU89638.1"/>
    </source>
</evidence>
<evidence type="ECO:0000256" key="1">
    <source>
        <dbReference type="SAM" id="MobiDB-lite"/>
    </source>
</evidence>
<dbReference type="AlphaFoldDB" id="A0A2T9YBB9"/>
<accession>A0A2T9YBB9</accession>
<organism evidence="2 3">
    <name type="scientific">Smittium simulii</name>
    <dbReference type="NCBI Taxonomy" id="133385"/>
    <lineage>
        <taxon>Eukaryota</taxon>
        <taxon>Fungi</taxon>
        <taxon>Fungi incertae sedis</taxon>
        <taxon>Zoopagomycota</taxon>
        <taxon>Kickxellomycotina</taxon>
        <taxon>Harpellomycetes</taxon>
        <taxon>Harpellales</taxon>
        <taxon>Legeriomycetaceae</taxon>
        <taxon>Smittium</taxon>
    </lineage>
</organism>
<keyword evidence="3" id="KW-1185">Reference proteome</keyword>
<feature type="compositionally biased region" description="Polar residues" evidence="1">
    <location>
        <begin position="142"/>
        <end position="161"/>
    </location>
</feature>
<sequence length="174" mass="19528">MEKRSQANANLIGVDNFEKNFTNKTFNKSLMSTDCIWHNICNGANPSKATLNTANNDQTTQSRTTRYVLSQLVQTHRQQVSQKHSRKGIQDSAQESESRETKGFDEEKLYKLSGISAKQLIPLELIKFLQGENECDRLWSTTHSSSTLIQKKNEQGSQRGNNKGGCGSPSKECN</sequence>
<dbReference type="Proteomes" id="UP000245383">
    <property type="component" value="Unassembled WGS sequence"/>
</dbReference>
<feature type="region of interest" description="Disordered" evidence="1">
    <location>
        <begin position="75"/>
        <end position="103"/>
    </location>
</feature>
<gene>
    <name evidence="2" type="ORF">BB561_005247</name>
</gene>
<name>A0A2T9YBB9_9FUNG</name>
<proteinExistence type="predicted"/>
<comment type="caution">
    <text evidence="2">The sequence shown here is derived from an EMBL/GenBank/DDBJ whole genome shotgun (WGS) entry which is preliminary data.</text>
</comment>
<reference evidence="2 3" key="1">
    <citation type="journal article" date="2018" name="MBio">
        <title>Comparative Genomics Reveals the Core Gene Toolbox for the Fungus-Insect Symbiosis.</title>
        <authorList>
            <person name="Wang Y."/>
            <person name="Stata M."/>
            <person name="Wang W."/>
            <person name="Stajich J.E."/>
            <person name="White M.M."/>
            <person name="Moncalvo J.M."/>
        </authorList>
    </citation>
    <scope>NUCLEOTIDE SEQUENCE [LARGE SCALE GENOMIC DNA]</scope>
    <source>
        <strain evidence="2 3">SWE-8-4</strain>
    </source>
</reference>
<dbReference type="EMBL" id="MBFR01000305">
    <property type="protein sequence ID" value="PVU89638.1"/>
    <property type="molecule type" value="Genomic_DNA"/>
</dbReference>
<protein>
    <submittedName>
        <fullName evidence="2">Uncharacterized protein</fullName>
    </submittedName>
</protein>